<name>A0A2S8HE02_9PSED</name>
<reference evidence="1 2" key="1">
    <citation type="submission" date="2018-02" db="EMBL/GenBank/DDBJ databases">
        <title>Draft genome sequencing of Pseudomonas frederiksbergensis 11-D3.</title>
        <authorList>
            <person name="Zheng B.-X."/>
        </authorList>
    </citation>
    <scope>NUCLEOTIDE SEQUENCE [LARGE SCALE GENOMIC DNA]</scope>
    <source>
        <strain evidence="1 2">11-D3</strain>
    </source>
</reference>
<evidence type="ECO:0000313" key="1">
    <source>
        <dbReference type="EMBL" id="PQP00748.1"/>
    </source>
</evidence>
<dbReference type="EMBL" id="PUIN01000013">
    <property type="protein sequence ID" value="PQP00748.1"/>
    <property type="molecule type" value="Genomic_DNA"/>
</dbReference>
<dbReference type="AlphaFoldDB" id="A0A2S8HE02"/>
<evidence type="ECO:0000313" key="2">
    <source>
        <dbReference type="Proteomes" id="UP000239687"/>
    </source>
</evidence>
<sequence>MDIKKKTLIATFSLLTACSIKPLEPYIEPASDVPTAKLRVITNGYVRGNAYTGCSADTKVLAKAGRFFGEHQPSVNYPQMPLVPQQLNMVTRFAPKMPEYLGATRMAEGAYTEMAPEYLVPAGKPFLLERLKLFAGSYGSTYQSCPEATRLFVFEENKSYEAYIGLVYRPAAEGNGQAICAFSVYEVVPSGKSSRPLSNVLNFEPPADSNCGRH</sequence>
<dbReference type="RefSeq" id="WP_105345751.1">
    <property type="nucleotide sequence ID" value="NZ_PUIN01000013.1"/>
</dbReference>
<comment type="caution">
    <text evidence="1">The sequence shown here is derived from an EMBL/GenBank/DDBJ whole genome shotgun (WGS) entry which is preliminary data.</text>
</comment>
<dbReference type="PROSITE" id="PS51257">
    <property type="entry name" value="PROKAR_LIPOPROTEIN"/>
    <property type="match status" value="1"/>
</dbReference>
<organism evidence="1 2">
    <name type="scientific">Pseudomonas frederiksbergensis</name>
    <dbReference type="NCBI Taxonomy" id="104087"/>
    <lineage>
        <taxon>Bacteria</taxon>
        <taxon>Pseudomonadati</taxon>
        <taxon>Pseudomonadota</taxon>
        <taxon>Gammaproteobacteria</taxon>
        <taxon>Pseudomonadales</taxon>
        <taxon>Pseudomonadaceae</taxon>
        <taxon>Pseudomonas</taxon>
    </lineage>
</organism>
<dbReference type="Proteomes" id="UP000239687">
    <property type="component" value="Unassembled WGS sequence"/>
</dbReference>
<protein>
    <submittedName>
        <fullName evidence="1">Amidase</fullName>
    </submittedName>
</protein>
<accession>A0A2S8HE02</accession>
<proteinExistence type="predicted"/>
<gene>
    <name evidence="1" type="ORF">C5612_22670</name>
</gene>